<evidence type="ECO:0000313" key="2">
    <source>
        <dbReference type="Proteomes" id="UP000233526"/>
    </source>
</evidence>
<dbReference type="AlphaFoldDB" id="A0A2N3IPC0"/>
<protein>
    <submittedName>
        <fullName evidence="1">Uncharacterized protein</fullName>
    </submittedName>
</protein>
<comment type="caution">
    <text evidence="1">The sequence shown here is derived from an EMBL/GenBank/DDBJ whole genome shotgun (WGS) entry which is preliminary data.</text>
</comment>
<proteinExistence type="predicted"/>
<reference evidence="1 2" key="1">
    <citation type="journal article" date="2017" name="Front. Microbiol.">
        <title>Strong Genomic and Phenotypic Heterogeneity in the Aeromonas sobria Species Complex.</title>
        <authorList>
            <person name="Gauthier J."/>
            <person name="Vincent A.T."/>
            <person name="Charette S.J."/>
            <person name="Derome N."/>
        </authorList>
    </citation>
    <scope>NUCLEOTIDE SEQUENCE [LARGE SCALE GENOMIC DNA]</scope>
    <source>
        <strain evidence="1 2">JF2635</strain>
    </source>
</reference>
<organism evidence="1 2">
    <name type="scientific">Aeromonas sobria</name>
    <dbReference type="NCBI Taxonomy" id="646"/>
    <lineage>
        <taxon>Bacteria</taxon>
        <taxon>Pseudomonadati</taxon>
        <taxon>Pseudomonadota</taxon>
        <taxon>Gammaproteobacteria</taxon>
        <taxon>Aeromonadales</taxon>
        <taxon>Aeromonadaceae</taxon>
        <taxon>Aeromonas</taxon>
    </lineage>
</organism>
<dbReference type="EMBL" id="LJZX01000067">
    <property type="protein sequence ID" value="PKQ72909.1"/>
    <property type="molecule type" value="Genomic_DNA"/>
</dbReference>
<dbReference type="Proteomes" id="UP000233526">
    <property type="component" value="Unassembled WGS sequence"/>
</dbReference>
<evidence type="ECO:0000313" key="1">
    <source>
        <dbReference type="EMBL" id="PKQ72909.1"/>
    </source>
</evidence>
<name>A0A2N3IPC0_AERSO</name>
<gene>
    <name evidence="1" type="ORF">AOX56_06285</name>
</gene>
<accession>A0A2N3IPC0</accession>
<sequence>MMLRYVPVLFILMLPQIVGAETNRSMLIEGCAEAIQIYEDNQRYRWQAATMTSLSEALRAGYCRGVIDEYDRNHHCGGDWLERARYIADHKEVKSLPPSTEDLLGEACRL</sequence>